<comment type="caution">
    <text evidence="1">The sequence shown here is derived from an EMBL/GenBank/DDBJ whole genome shotgun (WGS) entry which is preliminary data.</text>
</comment>
<feature type="non-terminal residue" evidence="1">
    <location>
        <position position="1"/>
    </location>
</feature>
<name>A0AAD8AKA3_DIPPU</name>
<feature type="non-terminal residue" evidence="1">
    <location>
        <position position="84"/>
    </location>
</feature>
<protein>
    <submittedName>
        <fullName evidence="1">Uncharacterized protein</fullName>
    </submittedName>
</protein>
<organism evidence="1 2">
    <name type="scientific">Diploptera punctata</name>
    <name type="common">Pacific beetle cockroach</name>
    <dbReference type="NCBI Taxonomy" id="6984"/>
    <lineage>
        <taxon>Eukaryota</taxon>
        <taxon>Metazoa</taxon>
        <taxon>Ecdysozoa</taxon>
        <taxon>Arthropoda</taxon>
        <taxon>Hexapoda</taxon>
        <taxon>Insecta</taxon>
        <taxon>Pterygota</taxon>
        <taxon>Neoptera</taxon>
        <taxon>Polyneoptera</taxon>
        <taxon>Dictyoptera</taxon>
        <taxon>Blattodea</taxon>
        <taxon>Blaberoidea</taxon>
        <taxon>Blaberidae</taxon>
        <taxon>Diplopterinae</taxon>
        <taxon>Diploptera</taxon>
    </lineage>
</organism>
<dbReference type="EMBL" id="JASPKZ010000217">
    <property type="protein sequence ID" value="KAJ9600622.1"/>
    <property type="molecule type" value="Genomic_DNA"/>
</dbReference>
<accession>A0AAD8AKA3</accession>
<reference evidence="1" key="2">
    <citation type="submission" date="2023-05" db="EMBL/GenBank/DDBJ databases">
        <authorList>
            <person name="Fouks B."/>
        </authorList>
    </citation>
    <scope>NUCLEOTIDE SEQUENCE</scope>
    <source>
        <strain evidence="1">Stay&amp;Tobe</strain>
        <tissue evidence="1">Testes</tissue>
    </source>
</reference>
<evidence type="ECO:0000313" key="2">
    <source>
        <dbReference type="Proteomes" id="UP001233999"/>
    </source>
</evidence>
<sequence length="84" mass="10020">ATLLKLFEMGIPEMYDIFVYETRMLYRSLLFCMQRINGRVATNTVVQEVSCAVHTPCGRKYIKTPLQLHLYFLQEMYVHCCRRH</sequence>
<proteinExistence type="predicted"/>
<reference evidence="1" key="1">
    <citation type="journal article" date="2023" name="IScience">
        <title>Live-bearing cockroach genome reveals convergent evolutionary mechanisms linked to viviparity in insects and beyond.</title>
        <authorList>
            <person name="Fouks B."/>
            <person name="Harrison M.C."/>
            <person name="Mikhailova A.A."/>
            <person name="Marchal E."/>
            <person name="English S."/>
            <person name="Carruthers M."/>
            <person name="Jennings E.C."/>
            <person name="Chiamaka E.L."/>
            <person name="Frigard R.A."/>
            <person name="Pippel M."/>
            <person name="Attardo G.M."/>
            <person name="Benoit J.B."/>
            <person name="Bornberg-Bauer E."/>
            <person name="Tobe S.S."/>
        </authorList>
    </citation>
    <scope>NUCLEOTIDE SEQUENCE</scope>
    <source>
        <strain evidence="1">Stay&amp;Tobe</strain>
    </source>
</reference>
<dbReference type="AlphaFoldDB" id="A0AAD8AKA3"/>
<evidence type="ECO:0000313" key="1">
    <source>
        <dbReference type="EMBL" id="KAJ9600622.1"/>
    </source>
</evidence>
<gene>
    <name evidence="1" type="ORF">L9F63_026239</name>
</gene>
<keyword evidence="2" id="KW-1185">Reference proteome</keyword>
<dbReference type="Proteomes" id="UP001233999">
    <property type="component" value="Unassembled WGS sequence"/>
</dbReference>